<dbReference type="GO" id="GO:0003916">
    <property type="term" value="F:DNA topoisomerase activity"/>
    <property type="evidence" value="ECO:0007669"/>
    <property type="project" value="InterPro"/>
</dbReference>
<evidence type="ECO:0000313" key="3">
    <source>
        <dbReference type="EMBL" id="KKN39645.1"/>
    </source>
</evidence>
<dbReference type="InterPro" id="IPR013498">
    <property type="entry name" value="Topo_IA_Znf"/>
</dbReference>
<evidence type="ECO:0000256" key="1">
    <source>
        <dbReference type="SAM" id="Phobius"/>
    </source>
</evidence>
<keyword evidence="1" id="KW-1133">Transmembrane helix</keyword>
<sequence length="259" mass="29947">MDFTPIFKAVLQLWYFIPFFIFIAIIKSPWFKGIIGEFIVNVMAKIKLDKDTYHLIKNVTLPTDDGTTQVDHIIVSIYGVFVVETKNIKGWIFGSEHQKMWTQQIYKHKNKFQNPLHQNYKHVKTVQSLLNLDDLQVHSLVVFVGDSHFKTKIPDNVTYGMGYIRYIQSKIETVLTETEKLSVIEAIESGRLTRSLKTNREHIQHVKDIIAEKASQQNCPKCGSEMIKREVKKGTNKGNLFWGCSTYPKCRSTAVFQSE</sequence>
<gene>
    <name evidence="3" type="ORF">LCGC14_0741210</name>
</gene>
<name>A0A0F9Q6M0_9ZZZZ</name>
<keyword evidence="1" id="KW-0472">Membrane</keyword>
<dbReference type="GO" id="GO:0003677">
    <property type="term" value="F:DNA binding"/>
    <property type="evidence" value="ECO:0007669"/>
    <property type="project" value="InterPro"/>
</dbReference>
<feature type="domain" description="NERD" evidence="2">
    <location>
        <begin position="32"/>
        <end position="150"/>
    </location>
</feature>
<dbReference type="EMBL" id="LAZR01001751">
    <property type="protein sequence ID" value="KKN39645.1"/>
    <property type="molecule type" value="Genomic_DNA"/>
</dbReference>
<organism evidence="3">
    <name type="scientific">marine sediment metagenome</name>
    <dbReference type="NCBI Taxonomy" id="412755"/>
    <lineage>
        <taxon>unclassified sequences</taxon>
        <taxon>metagenomes</taxon>
        <taxon>ecological metagenomes</taxon>
    </lineage>
</organism>
<dbReference type="SUPFAM" id="SSF57783">
    <property type="entry name" value="Zinc beta-ribbon"/>
    <property type="match status" value="1"/>
</dbReference>
<reference evidence="3" key="1">
    <citation type="journal article" date="2015" name="Nature">
        <title>Complex archaea that bridge the gap between prokaryotes and eukaryotes.</title>
        <authorList>
            <person name="Spang A."/>
            <person name="Saw J.H."/>
            <person name="Jorgensen S.L."/>
            <person name="Zaremba-Niedzwiedzka K."/>
            <person name="Martijn J."/>
            <person name="Lind A.E."/>
            <person name="van Eijk R."/>
            <person name="Schleper C."/>
            <person name="Guy L."/>
            <person name="Ettema T.J."/>
        </authorList>
    </citation>
    <scope>NUCLEOTIDE SEQUENCE</scope>
</reference>
<dbReference type="GO" id="GO:0006265">
    <property type="term" value="P:DNA topological change"/>
    <property type="evidence" value="ECO:0007669"/>
    <property type="project" value="InterPro"/>
</dbReference>
<dbReference type="Pfam" id="PF01396">
    <property type="entry name" value="Zn_ribbon_Top1"/>
    <property type="match status" value="1"/>
</dbReference>
<dbReference type="PROSITE" id="PS50965">
    <property type="entry name" value="NERD"/>
    <property type="match status" value="1"/>
</dbReference>
<keyword evidence="1" id="KW-0812">Transmembrane</keyword>
<protein>
    <recommendedName>
        <fullName evidence="2">NERD domain-containing protein</fullName>
    </recommendedName>
</protein>
<comment type="caution">
    <text evidence="3">The sequence shown here is derived from an EMBL/GenBank/DDBJ whole genome shotgun (WGS) entry which is preliminary data.</text>
</comment>
<dbReference type="GO" id="GO:0005694">
    <property type="term" value="C:chromosome"/>
    <property type="evidence" value="ECO:0007669"/>
    <property type="project" value="InterPro"/>
</dbReference>
<accession>A0A0F9Q6M0</accession>
<feature type="transmembrane region" description="Helical" evidence="1">
    <location>
        <begin position="6"/>
        <end position="26"/>
    </location>
</feature>
<proteinExistence type="predicted"/>
<dbReference type="InterPro" id="IPR011528">
    <property type="entry name" value="NERD"/>
</dbReference>
<dbReference type="Pfam" id="PF08378">
    <property type="entry name" value="NERD"/>
    <property type="match status" value="1"/>
</dbReference>
<dbReference type="AlphaFoldDB" id="A0A0F9Q6M0"/>
<dbReference type="Gene3D" id="3.30.65.10">
    <property type="entry name" value="Bacterial Topoisomerase I, domain 1"/>
    <property type="match status" value="1"/>
</dbReference>
<evidence type="ECO:0000259" key="2">
    <source>
        <dbReference type="PROSITE" id="PS50965"/>
    </source>
</evidence>